<dbReference type="GO" id="GO:0004252">
    <property type="term" value="F:serine-type endopeptidase activity"/>
    <property type="evidence" value="ECO:0007669"/>
    <property type="project" value="TreeGrafter"/>
</dbReference>
<dbReference type="GO" id="GO:0051117">
    <property type="term" value="F:ATPase binding"/>
    <property type="evidence" value="ECO:0007669"/>
    <property type="project" value="TreeGrafter"/>
</dbReference>
<dbReference type="Proteomes" id="UP000256924">
    <property type="component" value="Unassembled WGS sequence"/>
</dbReference>
<dbReference type="Gene3D" id="3.90.226.10">
    <property type="entry name" value="2-enoyl-CoA Hydratase, Chain A, domain 1"/>
    <property type="match status" value="1"/>
</dbReference>
<evidence type="ECO:0008006" key="4">
    <source>
        <dbReference type="Google" id="ProtNLM"/>
    </source>
</evidence>
<comment type="caution">
    <text evidence="2">The sequence shown here is derived from an EMBL/GenBank/DDBJ whole genome shotgun (WGS) entry which is preliminary data.</text>
</comment>
<dbReference type="GO" id="GO:0004176">
    <property type="term" value="F:ATP-dependent peptidase activity"/>
    <property type="evidence" value="ECO:0007669"/>
    <property type="project" value="TreeGrafter"/>
</dbReference>
<sequence>MAKKTKIEAAVTNGVLILRVSGRIWQGDVASTFKYEIDAALAQNIRTAQLYLNTEGGSVFEAQEAINELKRLDKVLITVGSLAASAGTMFLCHFEADCFTTSQFMIHKPLTWASGNEDEVQAELKALKNITNVYRSAYAKKMGITEDEVDELWKNDYWMDAKEAKEKGLISNIIDEEIEVDESTVAMMVACGCPKVPKPTANRHEPTQKPTTTNNENKMDINQLRAALGMAATATEQEVLDRLAQNKAKADQAAAAEASAKQKSEQVAEAFVNKAIFDKKITADMKGVYVSLHIQDPANTEALLNGMKGVTAASENQKHTHESSDPIAGRENWTIDDYLEKDPVAFNALCETNPDLVRKMNAAYSQKK</sequence>
<accession>A0A3D9B3E2</accession>
<feature type="region of interest" description="Disordered" evidence="1">
    <location>
        <begin position="197"/>
        <end position="216"/>
    </location>
</feature>
<evidence type="ECO:0000313" key="3">
    <source>
        <dbReference type="Proteomes" id="UP000256924"/>
    </source>
</evidence>
<evidence type="ECO:0000313" key="2">
    <source>
        <dbReference type="EMBL" id="REC47867.1"/>
    </source>
</evidence>
<protein>
    <recommendedName>
        <fullName evidence="4">ATP-dependent Clp protease proteolytic subunit</fullName>
    </recommendedName>
</protein>
<dbReference type="InterPro" id="IPR023562">
    <property type="entry name" value="ClpP/TepA"/>
</dbReference>
<dbReference type="PANTHER" id="PTHR10381">
    <property type="entry name" value="ATP-DEPENDENT CLP PROTEASE PROTEOLYTIC SUBUNIT"/>
    <property type="match status" value="1"/>
</dbReference>
<dbReference type="InterPro" id="IPR029045">
    <property type="entry name" value="ClpP/crotonase-like_dom_sf"/>
</dbReference>
<dbReference type="AlphaFoldDB" id="A0A3D9B3E2"/>
<organism evidence="2 3">
    <name type="scientific">Candidatus Chryseobacterium massiliense</name>
    <dbReference type="NCBI Taxonomy" id="204089"/>
    <lineage>
        <taxon>Bacteria</taxon>
        <taxon>Pseudomonadati</taxon>
        <taxon>Bacteroidota</taxon>
        <taxon>Flavobacteriia</taxon>
        <taxon>Flavobacteriales</taxon>
        <taxon>Weeksellaceae</taxon>
        <taxon>Chryseobacterium group</taxon>
        <taxon>Chryseobacterium</taxon>
    </lineage>
</organism>
<dbReference type="GO" id="GO:0006515">
    <property type="term" value="P:protein quality control for misfolded or incompletely synthesized proteins"/>
    <property type="evidence" value="ECO:0007669"/>
    <property type="project" value="TreeGrafter"/>
</dbReference>
<dbReference type="Pfam" id="PF00574">
    <property type="entry name" value="CLP_protease"/>
    <property type="match status" value="1"/>
</dbReference>
<name>A0A3D9B3E2_9FLAO</name>
<dbReference type="GO" id="GO:0009368">
    <property type="term" value="C:endopeptidase Clp complex"/>
    <property type="evidence" value="ECO:0007669"/>
    <property type="project" value="TreeGrafter"/>
</dbReference>
<dbReference type="CDD" id="cd07016">
    <property type="entry name" value="S14_ClpP_1"/>
    <property type="match status" value="1"/>
</dbReference>
<dbReference type="RefSeq" id="WP_116098932.1">
    <property type="nucleotide sequence ID" value="NZ_QNVU01000024.1"/>
</dbReference>
<evidence type="ECO:0000256" key="1">
    <source>
        <dbReference type="SAM" id="MobiDB-lite"/>
    </source>
</evidence>
<reference evidence="2 3" key="1">
    <citation type="journal article" date="2004" name="Emerg. Infect. Dis.">
        <title>Amoebae-resisting bacteria isolated from human nasal swabs by amoebal coculture.</title>
        <authorList>
            <person name="Greub G."/>
            <person name="La Scola B."/>
            <person name="Raoult D."/>
        </authorList>
    </citation>
    <scope>NUCLEOTIDE SEQUENCE [LARGE SCALE GENOMIC DNA]</scope>
    <source>
        <strain evidence="2 3">CCUG 51329</strain>
    </source>
</reference>
<gene>
    <name evidence="2" type="ORF">DRF68_12560</name>
</gene>
<dbReference type="SUPFAM" id="SSF52096">
    <property type="entry name" value="ClpP/crotonase"/>
    <property type="match status" value="1"/>
</dbReference>
<proteinExistence type="predicted"/>
<dbReference type="EMBL" id="QNVU01000024">
    <property type="protein sequence ID" value="REC47867.1"/>
    <property type="molecule type" value="Genomic_DNA"/>
</dbReference>
<dbReference type="PANTHER" id="PTHR10381:SF11">
    <property type="entry name" value="ATP-DEPENDENT CLP PROTEASE PROTEOLYTIC SUBUNIT, MITOCHONDRIAL"/>
    <property type="match status" value="1"/>
</dbReference>
<keyword evidence="3" id="KW-1185">Reference proteome</keyword>